<name>A0A9D9EMQ9_9SPIR</name>
<proteinExistence type="predicted"/>
<dbReference type="CDD" id="cd00077">
    <property type="entry name" value="HDc"/>
    <property type="match status" value="1"/>
</dbReference>
<accession>A0A9D9EMQ9</accession>
<comment type="caution">
    <text evidence="2">The sequence shown here is derived from an EMBL/GenBank/DDBJ whole genome shotgun (WGS) entry which is preliminary data.</text>
</comment>
<protein>
    <submittedName>
        <fullName evidence="2">GAF domain-containing protein</fullName>
    </submittedName>
</protein>
<dbReference type="EMBL" id="JADIMS010000029">
    <property type="protein sequence ID" value="MBO8449800.1"/>
    <property type="molecule type" value="Genomic_DNA"/>
</dbReference>
<dbReference type="AlphaFoldDB" id="A0A9D9EMQ9"/>
<dbReference type="Gene3D" id="1.10.3210.10">
    <property type="entry name" value="Hypothetical protein af1432"/>
    <property type="match status" value="1"/>
</dbReference>
<dbReference type="SUPFAM" id="SSF109604">
    <property type="entry name" value="HD-domain/PDEase-like"/>
    <property type="match status" value="1"/>
</dbReference>
<organism evidence="2 3">
    <name type="scientific">Candidatus Avitreponema avistercoris</name>
    <dbReference type="NCBI Taxonomy" id="2840705"/>
    <lineage>
        <taxon>Bacteria</taxon>
        <taxon>Pseudomonadati</taxon>
        <taxon>Spirochaetota</taxon>
        <taxon>Spirochaetia</taxon>
        <taxon>Spirochaetales</taxon>
        <taxon>Candidatus Avitreponema</taxon>
    </lineage>
</organism>
<dbReference type="InterPro" id="IPR029016">
    <property type="entry name" value="GAF-like_dom_sf"/>
</dbReference>
<dbReference type="PANTHER" id="PTHR43155">
    <property type="entry name" value="CYCLIC DI-GMP PHOSPHODIESTERASE PA4108-RELATED"/>
    <property type="match status" value="1"/>
</dbReference>
<dbReference type="Gene3D" id="3.30.450.40">
    <property type="match status" value="1"/>
</dbReference>
<dbReference type="InterPro" id="IPR003018">
    <property type="entry name" value="GAF"/>
</dbReference>
<dbReference type="SUPFAM" id="SSF55781">
    <property type="entry name" value="GAF domain-like"/>
    <property type="match status" value="1"/>
</dbReference>
<reference evidence="2" key="2">
    <citation type="journal article" date="2021" name="PeerJ">
        <title>Extensive microbial diversity within the chicken gut microbiome revealed by metagenomics and culture.</title>
        <authorList>
            <person name="Gilroy R."/>
            <person name="Ravi A."/>
            <person name="Getino M."/>
            <person name="Pursley I."/>
            <person name="Horton D.L."/>
            <person name="Alikhan N.F."/>
            <person name="Baker D."/>
            <person name="Gharbi K."/>
            <person name="Hall N."/>
            <person name="Watson M."/>
            <person name="Adriaenssens E.M."/>
            <person name="Foster-Nyarko E."/>
            <person name="Jarju S."/>
            <person name="Secka A."/>
            <person name="Antonio M."/>
            <person name="Oren A."/>
            <person name="Chaudhuri R.R."/>
            <person name="La Ragione R."/>
            <person name="Hildebrand F."/>
            <person name="Pallen M.J."/>
        </authorList>
    </citation>
    <scope>NUCLEOTIDE SEQUENCE</scope>
    <source>
        <strain evidence="2">B3-4054</strain>
    </source>
</reference>
<evidence type="ECO:0000313" key="2">
    <source>
        <dbReference type="EMBL" id="MBO8449800.1"/>
    </source>
</evidence>
<feature type="domain" description="HD-GYP" evidence="1">
    <location>
        <begin position="344"/>
        <end position="538"/>
    </location>
</feature>
<dbReference type="SMART" id="SM00065">
    <property type="entry name" value="GAF"/>
    <property type="match status" value="1"/>
</dbReference>
<dbReference type="SMART" id="SM00471">
    <property type="entry name" value="HDc"/>
    <property type="match status" value="1"/>
</dbReference>
<evidence type="ECO:0000313" key="3">
    <source>
        <dbReference type="Proteomes" id="UP000823616"/>
    </source>
</evidence>
<dbReference type="InterPro" id="IPR003607">
    <property type="entry name" value="HD/PDEase_dom"/>
</dbReference>
<dbReference type="Proteomes" id="UP000823616">
    <property type="component" value="Unassembled WGS sequence"/>
</dbReference>
<dbReference type="Pfam" id="PF13185">
    <property type="entry name" value="GAF_2"/>
    <property type="match status" value="1"/>
</dbReference>
<dbReference type="InterPro" id="IPR037522">
    <property type="entry name" value="HD_GYP_dom"/>
</dbReference>
<sequence>MFLEDQKDTPALKDILSSLSQQFSFDRLDRWQTTAELLDLVIDLIRRKIPASAPRIFMHEEDSKEYREIDRESIVSIPDDTTFTGCLSMLSGGMDLLRFFSEFQVEDPLTQELLMRIYGGKYIIPVIHRFSLLGFILLGITEQSQAGPGEPFLTEEDLDFLHRLSEHLQANFFAAQIADRRQKDLLNLASFPEILHKYKTGTDLLQNIIADLHSRIDFDFGICYRFDAAENILRPVSFTGLNAEPEDIKPGEGISGKIFSSGKPVFVTNREMHPFFSIISDESFISGSFVSAPIRADQKTFGVITIGRNRETGRNFSTEHCYALQIATTFIAAVLNNLELLGELENSYIETITALTRALEAKDQYTRGHSERVMRIAVGVAQEMNVPPQTIHDIQYAAILHDIGKIGISENIIRKTSRLTEQEYAEIKCHTAIGFEILSGSSFFEKIRLLVLYHHEKLNGTGYFAKKAGEYPPEVMIISISDIYDALSSNRPYRKPMEPAEAVETLRKGIGTSFSQEVFDAFVRWLQKQFPDQDLLAQQTGSGDSAQNPAFAVRNSALEDPELLNSRF</sequence>
<gene>
    <name evidence="2" type="ORF">IAA96_01690</name>
</gene>
<evidence type="ECO:0000259" key="1">
    <source>
        <dbReference type="PROSITE" id="PS51832"/>
    </source>
</evidence>
<dbReference type="Pfam" id="PF13487">
    <property type="entry name" value="HD_5"/>
    <property type="match status" value="1"/>
</dbReference>
<dbReference type="PROSITE" id="PS51832">
    <property type="entry name" value="HD_GYP"/>
    <property type="match status" value="1"/>
</dbReference>
<dbReference type="PANTHER" id="PTHR43155:SF2">
    <property type="entry name" value="CYCLIC DI-GMP PHOSPHODIESTERASE PA4108"/>
    <property type="match status" value="1"/>
</dbReference>
<reference evidence="2" key="1">
    <citation type="submission" date="2020-10" db="EMBL/GenBank/DDBJ databases">
        <authorList>
            <person name="Gilroy R."/>
        </authorList>
    </citation>
    <scope>NUCLEOTIDE SEQUENCE</scope>
    <source>
        <strain evidence="2">B3-4054</strain>
    </source>
</reference>